<dbReference type="AlphaFoldDB" id="A0A6C0KQ97"/>
<reference evidence="1" key="1">
    <citation type="journal article" date="2020" name="Nature">
        <title>Giant virus diversity and host interactions through global metagenomics.</title>
        <authorList>
            <person name="Schulz F."/>
            <person name="Roux S."/>
            <person name="Paez-Espino D."/>
            <person name="Jungbluth S."/>
            <person name="Walsh D.A."/>
            <person name="Denef V.J."/>
            <person name="McMahon K.D."/>
            <person name="Konstantinidis K.T."/>
            <person name="Eloe-Fadrosh E.A."/>
            <person name="Kyrpides N.C."/>
            <person name="Woyke T."/>
        </authorList>
    </citation>
    <scope>NUCLEOTIDE SEQUENCE</scope>
    <source>
        <strain evidence="1">GVMAG-S-3300013014-104</strain>
    </source>
</reference>
<proteinExistence type="predicted"/>
<sequence length="843" mass="92379">MSAYNAEQSLLTAPTLNYYASLQDSETSNITQYLVTIPKGATTDNNSNSTSVLLGATGAPASQSNLMCIEFQYVPLQYVTDLAAAVGITAKNDAYTKNYSDIVSFTIQSESLMPALNTPNDTNGSTNYVVPVPVLNQEQKKKEYVILCNYTTTDLNTSDFSNHLTVYNAPPKFTIKNAYLEADEETPLLFVIVYDKNKTFANKEDYESFLFSVTTYTPAATNSFSVSKLLKPIISESYDKNETFVFMLQMPAPTISDLDLNGIDEIPEIHVAVRSILPFQYPINNGDTYYSVGLLSNTVLADEFPKDVACALTISDYNIYNDNYIPYYSTYSKNKTYIPKDVNSIDQNQAITFLIGLPDEVNLPGLTPESYELHASTDENFDVGYLILSSGDNGVAGGADGTETDFFLNPLAPIPSTFTISNIIQVLQDKGVAFTRDANGNIDWTAKQIYFRNVFTLFNGTISTTQYLTLPITPPSKPTVQPDTQTPVNIVVFQPSYIPAYVNVDYALSVEDGKDAENNIKYVMELSLTAAKTNLPFSGILDTKAAPAIFTATVFNSLTDPIEEIETQNFLYEDDGILHTIIEIQDQPEFQPLFVDVAIGLTNPNKDSELAIDNITEEYFICDAAPSQGTSSTILAEFTDFILTPGDENNNPSLTFAVVTPASLPLDGNGTFVVTQQGTTPTKIQSFTIPAFATTSGKTLLQKKPTQNLNQNMSIDFNGDTSLQIKSGQIYGNALPTDDPVTHIAKHDLYYYSQTIKNINLNSNQSLVFTVSNGSGGVAMFSLIGLTSSTTVNDFNKNFSSYVTFTNVDNSTSNLYPYADTADGGNEEPKDNETQFILVPVLP</sequence>
<dbReference type="EMBL" id="MN740947">
    <property type="protein sequence ID" value="QHU19316.1"/>
    <property type="molecule type" value="Genomic_DNA"/>
</dbReference>
<accession>A0A6C0KQ97</accession>
<name>A0A6C0KQ97_9ZZZZ</name>
<organism evidence="1">
    <name type="scientific">viral metagenome</name>
    <dbReference type="NCBI Taxonomy" id="1070528"/>
    <lineage>
        <taxon>unclassified sequences</taxon>
        <taxon>metagenomes</taxon>
        <taxon>organismal metagenomes</taxon>
    </lineage>
</organism>
<protein>
    <submittedName>
        <fullName evidence="1">Uncharacterized protein</fullName>
    </submittedName>
</protein>
<evidence type="ECO:0000313" key="1">
    <source>
        <dbReference type="EMBL" id="QHU19316.1"/>
    </source>
</evidence>